<reference evidence="9" key="2">
    <citation type="submission" date="2025-08" db="UniProtKB">
        <authorList>
            <consortium name="RefSeq"/>
        </authorList>
    </citation>
    <scope>IDENTIFICATION</scope>
    <source>
        <tissue evidence="9">Leaf</tissue>
    </source>
</reference>
<dbReference type="CDD" id="cd13920">
    <property type="entry name" value="Stellacyanin"/>
    <property type="match status" value="1"/>
</dbReference>
<dbReference type="SUPFAM" id="SSF49503">
    <property type="entry name" value="Cupredoxins"/>
    <property type="match status" value="1"/>
</dbReference>
<keyword evidence="3" id="KW-1015">Disulfide bond</keyword>
<evidence type="ECO:0000256" key="1">
    <source>
        <dbReference type="ARBA" id="ARBA00022723"/>
    </source>
</evidence>
<dbReference type="InterPro" id="IPR028871">
    <property type="entry name" value="BlueCu_1_BS"/>
</dbReference>
<keyword evidence="1" id="KW-0479">Metal-binding</keyword>
<feature type="signal peptide" evidence="6">
    <location>
        <begin position="1"/>
        <end position="24"/>
    </location>
</feature>
<evidence type="ECO:0000256" key="2">
    <source>
        <dbReference type="ARBA" id="ARBA00023008"/>
    </source>
</evidence>
<evidence type="ECO:0000313" key="8">
    <source>
        <dbReference type="Proteomes" id="UP000790787"/>
    </source>
</evidence>
<keyword evidence="2" id="KW-0186">Copper</keyword>
<dbReference type="FunFam" id="2.60.40.420:FF:000034">
    <property type="entry name" value="Cupredoxin superfamily protein"/>
    <property type="match status" value="1"/>
</dbReference>
<feature type="compositionally biased region" description="Pro residues" evidence="5">
    <location>
        <begin position="137"/>
        <end position="151"/>
    </location>
</feature>
<dbReference type="InterPro" id="IPR039391">
    <property type="entry name" value="Phytocyanin-like"/>
</dbReference>
<feature type="chain" id="PRO_5010190002" evidence="6">
    <location>
        <begin position="25"/>
        <end position="220"/>
    </location>
</feature>
<dbReference type="GO" id="GO:0009055">
    <property type="term" value="F:electron transfer activity"/>
    <property type="evidence" value="ECO:0007669"/>
    <property type="project" value="InterPro"/>
</dbReference>
<dbReference type="GO" id="GO:0046872">
    <property type="term" value="F:metal ion binding"/>
    <property type="evidence" value="ECO:0007669"/>
    <property type="project" value="UniProtKB-KW"/>
</dbReference>
<evidence type="ECO:0000259" key="7">
    <source>
        <dbReference type="PROSITE" id="PS51485"/>
    </source>
</evidence>
<dbReference type="InterPro" id="IPR003245">
    <property type="entry name" value="Phytocyanin_dom"/>
</dbReference>
<organism evidence="8 9">
    <name type="scientific">Nicotiana tabacum</name>
    <name type="common">Common tobacco</name>
    <dbReference type="NCBI Taxonomy" id="4097"/>
    <lineage>
        <taxon>Eukaryota</taxon>
        <taxon>Viridiplantae</taxon>
        <taxon>Streptophyta</taxon>
        <taxon>Embryophyta</taxon>
        <taxon>Tracheophyta</taxon>
        <taxon>Spermatophyta</taxon>
        <taxon>Magnoliopsida</taxon>
        <taxon>eudicotyledons</taxon>
        <taxon>Gunneridae</taxon>
        <taxon>Pentapetalae</taxon>
        <taxon>asterids</taxon>
        <taxon>lamiids</taxon>
        <taxon>Solanales</taxon>
        <taxon>Solanaceae</taxon>
        <taxon>Nicotianoideae</taxon>
        <taxon>Nicotianeae</taxon>
        <taxon>Nicotiana</taxon>
    </lineage>
</organism>
<dbReference type="PANTHER" id="PTHR33021:SF189">
    <property type="entry name" value="CUCUMBER PEELING CUPREDOXIN-LIKE"/>
    <property type="match status" value="1"/>
</dbReference>
<dbReference type="SMR" id="A0A1S3X1T8"/>
<dbReference type="Proteomes" id="UP000790787">
    <property type="component" value="Chromosome 4"/>
</dbReference>
<gene>
    <name evidence="9" type="primary">LOC107760157</name>
</gene>
<dbReference type="RefSeq" id="XP_016433658.1">
    <property type="nucleotide sequence ID" value="XM_016578172.2"/>
</dbReference>
<feature type="domain" description="Phytocyanin" evidence="7">
    <location>
        <begin position="26"/>
        <end position="130"/>
    </location>
</feature>
<evidence type="ECO:0000256" key="6">
    <source>
        <dbReference type="SAM" id="SignalP"/>
    </source>
</evidence>
<evidence type="ECO:0000256" key="3">
    <source>
        <dbReference type="ARBA" id="ARBA00023157"/>
    </source>
</evidence>
<keyword evidence="4" id="KW-0325">Glycoprotein</keyword>
<dbReference type="PROSITE" id="PS00196">
    <property type="entry name" value="COPPER_BLUE"/>
    <property type="match status" value="1"/>
</dbReference>
<sequence>MDKMLCMIVFVALAVASLVQDTTAQTVHVVGDNIGWTIPNNGAAAYTNWAAGKTFRVGDTLVFNFMTDSHDVLQVQKTSFDGCNSQNAIGNPIMAGPANVTLDSAGDHYYICTFGRHCQNGQKLAITVSSTGTPAGANPPTPSNPTTPVVPSPSSSTQPEACAPTPAAAGSSGSTPGGGAPPPRSSSAPGGGAPPPSSSSSTVLASFLISLTSIVLAAFL</sequence>
<dbReference type="OMA" id="VHYFICT"/>
<dbReference type="RefSeq" id="XP_016433658.1">
    <property type="nucleotide sequence ID" value="XM_016578172.1"/>
</dbReference>
<protein>
    <submittedName>
        <fullName evidence="9">Cucumber peeling cupredoxin-like</fullName>
    </submittedName>
</protein>
<dbReference type="STRING" id="4097.A0A1S3X1T8"/>
<reference evidence="8" key="1">
    <citation type="journal article" date="2014" name="Nat. Commun.">
        <title>The tobacco genome sequence and its comparison with those of tomato and potato.</title>
        <authorList>
            <person name="Sierro N."/>
            <person name="Battey J.N."/>
            <person name="Ouadi S."/>
            <person name="Bakaher N."/>
            <person name="Bovet L."/>
            <person name="Willig A."/>
            <person name="Goepfert S."/>
            <person name="Peitsch M.C."/>
            <person name="Ivanov N.V."/>
        </authorList>
    </citation>
    <scope>NUCLEOTIDE SEQUENCE [LARGE SCALE GENOMIC DNA]</scope>
</reference>
<evidence type="ECO:0000256" key="5">
    <source>
        <dbReference type="SAM" id="MobiDB-lite"/>
    </source>
</evidence>
<dbReference type="OrthoDB" id="5421909at2759"/>
<dbReference type="PROSITE" id="PS51485">
    <property type="entry name" value="PHYTOCYANIN"/>
    <property type="match status" value="1"/>
</dbReference>
<feature type="compositionally biased region" description="Low complexity" evidence="5">
    <location>
        <begin position="152"/>
        <end position="174"/>
    </location>
</feature>
<name>A0A1S3X1T8_TOBAC</name>
<feature type="region of interest" description="Disordered" evidence="5">
    <location>
        <begin position="129"/>
        <end position="201"/>
    </location>
</feature>
<accession>A0A1S3X1T8</accession>
<keyword evidence="8" id="KW-1185">Reference proteome</keyword>
<dbReference type="PANTHER" id="PTHR33021">
    <property type="entry name" value="BLUE COPPER PROTEIN"/>
    <property type="match status" value="1"/>
</dbReference>
<dbReference type="PaxDb" id="4097-A0A1S3X1T8"/>
<evidence type="ECO:0000313" key="9">
    <source>
        <dbReference type="RefSeq" id="XP_016433658.1"/>
    </source>
</evidence>
<dbReference type="KEGG" id="nta:107760157"/>
<dbReference type="GO" id="GO:0005886">
    <property type="term" value="C:plasma membrane"/>
    <property type="evidence" value="ECO:0000318"/>
    <property type="project" value="GO_Central"/>
</dbReference>
<dbReference type="Pfam" id="PF02298">
    <property type="entry name" value="Cu_bind_like"/>
    <property type="match status" value="1"/>
</dbReference>
<evidence type="ECO:0000256" key="4">
    <source>
        <dbReference type="ARBA" id="ARBA00023180"/>
    </source>
</evidence>
<dbReference type="GeneID" id="107760157"/>
<dbReference type="AlphaFoldDB" id="A0A1S3X1T8"/>
<dbReference type="Gene3D" id="2.60.40.420">
    <property type="entry name" value="Cupredoxins - blue copper proteins"/>
    <property type="match status" value="1"/>
</dbReference>
<proteinExistence type="predicted"/>
<dbReference type="InterPro" id="IPR008972">
    <property type="entry name" value="Cupredoxin"/>
</dbReference>
<keyword evidence="6" id="KW-0732">Signal</keyword>